<organism evidence="1 2">
    <name type="scientific">Liparis tanakae</name>
    <name type="common">Tanaka's snailfish</name>
    <dbReference type="NCBI Taxonomy" id="230148"/>
    <lineage>
        <taxon>Eukaryota</taxon>
        <taxon>Metazoa</taxon>
        <taxon>Chordata</taxon>
        <taxon>Craniata</taxon>
        <taxon>Vertebrata</taxon>
        <taxon>Euteleostomi</taxon>
        <taxon>Actinopterygii</taxon>
        <taxon>Neopterygii</taxon>
        <taxon>Teleostei</taxon>
        <taxon>Neoteleostei</taxon>
        <taxon>Acanthomorphata</taxon>
        <taxon>Eupercaria</taxon>
        <taxon>Perciformes</taxon>
        <taxon>Cottioidei</taxon>
        <taxon>Cottales</taxon>
        <taxon>Liparidae</taxon>
        <taxon>Liparis</taxon>
    </lineage>
</organism>
<keyword evidence="2" id="KW-1185">Reference proteome</keyword>
<proteinExistence type="predicted"/>
<protein>
    <submittedName>
        <fullName evidence="1">Uncharacterized protein</fullName>
    </submittedName>
</protein>
<accession>A0A4Z2JCL1</accession>
<comment type="caution">
    <text evidence="1">The sequence shown here is derived from an EMBL/GenBank/DDBJ whole genome shotgun (WGS) entry which is preliminary data.</text>
</comment>
<dbReference type="AlphaFoldDB" id="A0A4Z2JCL1"/>
<dbReference type="EMBL" id="SRLO01000009">
    <property type="protein sequence ID" value="TNN87751.1"/>
    <property type="molecule type" value="Genomic_DNA"/>
</dbReference>
<dbReference type="Proteomes" id="UP000314294">
    <property type="component" value="Unassembled WGS sequence"/>
</dbReference>
<sequence length="128" mass="14533">MTSRRDPLFAFALRSHEDPGSLSLRSAPLLNHRNYFQRQPEHHAAASREYVKLAMSKSRAGCPGVPLLDSSQTKYELGVAAEDDSRSDGKLKEYMQMFWFAMTLFHFLPLRHGNSAIGIRQTSSHRLV</sequence>
<evidence type="ECO:0000313" key="1">
    <source>
        <dbReference type="EMBL" id="TNN87751.1"/>
    </source>
</evidence>
<name>A0A4Z2JCL1_9TELE</name>
<reference evidence="1 2" key="1">
    <citation type="submission" date="2019-03" db="EMBL/GenBank/DDBJ databases">
        <title>First draft genome of Liparis tanakae, snailfish: a comprehensive survey of snailfish specific genes.</title>
        <authorList>
            <person name="Kim W."/>
            <person name="Song I."/>
            <person name="Jeong J.-H."/>
            <person name="Kim D."/>
            <person name="Kim S."/>
            <person name="Ryu S."/>
            <person name="Song J.Y."/>
            <person name="Lee S.K."/>
        </authorList>
    </citation>
    <scope>NUCLEOTIDE SEQUENCE [LARGE SCALE GENOMIC DNA]</scope>
    <source>
        <tissue evidence="1">Muscle</tissue>
    </source>
</reference>
<gene>
    <name evidence="1" type="ORF">EYF80_002098</name>
</gene>
<evidence type="ECO:0000313" key="2">
    <source>
        <dbReference type="Proteomes" id="UP000314294"/>
    </source>
</evidence>